<dbReference type="PRINTS" id="PR00038">
    <property type="entry name" value="HTHLUXR"/>
</dbReference>
<dbReference type="InterPro" id="IPR001789">
    <property type="entry name" value="Sig_transdc_resp-reg_receiver"/>
</dbReference>
<evidence type="ECO:0000256" key="3">
    <source>
        <dbReference type="ARBA" id="ARBA00023163"/>
    </source>
</evidence>
<dbReference type="CDD" id="cd06170">
    <property type="entry name" value="LuxR_C_like"/>
    <property type="match status" value="1"/>
</dbReference>
<evidence type="ECO:0000256" key="2">
    <source>
        <dbReference type="ARBA" id="ARBA00023125"/>
    </source>
</evidence>
<dbReference type="Gene3D" id="3.40.50.2300">
    <property type="match status" value="1"/>
</dbReference>
<evidence type="ECO:0000256" key="1">
    <source>
        <dbReference type="ARBA" id="ARBA00023015"/>
    </source>
</evidence>
<dbReference type="InterPro" id="IPR036388">
    <property type="entry name" value="WH-like_DNA-bd_sf"/>
</dbReference>
<dbReference type="EMBL" id="QJTI01000013">
    <property type="protein sequence ID" value="PYF02248.1"/>
    <property type="molecule type" value="Genomic_DNA"/>
</dbReference>
<evidence type="ECO:0000259" key="5">
    <source>
        <dbReference type="PROSITE" id="PS50043"/>
    </source>
</evidence>
<proteinExistence type="predicted"/>
<dbReference type="PROSITE" id="PS00622">
    <property type="entry name" value="HTH_LUXR_1"/>
    <property type="match status" value="1"/>
</dbReference>
<dbReference type="InterPro" id="IPR016032">
    <property type="entry name" value="Sig_transdc_resp-reg_C-effctor"/>
</dbReference>
<name>A0A318TGI1_9BRAD</name>
<reference evidence="7 8" key="1">
    <citation type="submission" date="2018-06" db="EMBL/GenBank/DDBJ databases">
        <title>Genomic Encyclopedia of Archaeal and Bacterial Type Strains, Phase II (KMG-II): from individual species to whole genera.</title>
        <authorList>
            <person name="Goeker M."/>
        </authorList>
    </citation>
    <scope>NUCLEOTIDE SEQUENCE [LARGE SCALE GENOMIC DNA]</scope>
    <source>
        <strain evidence="7 8">JCM 11668</strain>
    </source>
</reference>
<dbReference type="SUPFAM" id="SSF52172">
    <property type="entry name" value="CheY-like"/>
    <property type="match status" value="1"/>
</dbReference>
<dbReference type="PROSITE" id="PS50110">
    <property type="entry name" value="RESPONSE_REGULATORY"/>
    <property type="match status" value="1"/>
</dbReference>
<comment type="caution">
    <text evidence="4">Lacks conserved residue(s) required for the propagation of feature annotation.</text>
</comment>
<feature type="domain" description="HTH luxR-type" evidence="5">
    <location>
        <begin position="138"/>
        <end position="203"/>
    </location>
</feature>
<dbReference type="Proteomes" id="UP000248148">
    <property type="component" value="Unassembled WGS sequence"/>
</dbReference>
<keyword evidence="8" id="KW-1185">Reference proteome</keyword>
<evidence type="ECO:0000259" key="6">
    <source>
        <dbReference type="PROSITE" id="PS50110"/>
    </source>
</evidence>
<dbReference type="SMART" id="SM00421">
    <property type="entry name" value="HTH_LUXR"/>
    <property type="match status" value="1"/>
</dbReference>
<gene>
    <name evidence="7" type="ORF">BJ122_11332</name>
</gene>
<keyword evidence="2" id="KW-0238">DNA-binding</keyword>
<dbReference type="InterPro" id="IPR000792">
    <property type="entry name" value="Tscrpt_reg_LuxR_C"/>
</dbReference>
<dbReference type="Gene3D" id="1.10.10.10">
    <property type="entry name" value="Winged helix-like DNA-binding domain superfamily/Winged helix DNA-binding domain"/>
    <property type="match status" value="1"/>
</dbReference>
<dbReference type="GO" id="GO:0006355">
    <property type="term" value="P:regulation of DNA-templated transcription"/>
    <property type="evidence" value="ECO:0007669"/>
    <property type="project" value="InterPro"/>
</dbReference>
<dbReference type="SUPFAM" id="SSF46894">
    <property type="entry name" value="C-terminal effector domain of the bipartite response regulators"/>
    <property type="match status" value="1"/>
</dbReference>
<evidence type="ECO:0000313" key="8">
    <source>
        <dbReference type="Proteomes" id="UP000248148"/>
    </source>
</evidence>
<dbReference type="GO" id="GO:0003677">
    <property type="term" value="F:DNA binding"/>
    <property type="evidence" value="ECO:0007669"/>
    <property type="project" value="UniProtKB-KW"/>
</dbReference>
<evidence type="ECO:0000256" key="4">
    <source>
        <dbReference type="PROSITE-ProRule" id="PRU00169"/>
    </source>
</evidence>
<keyword evidence="1" id="KW-0805">Transcription regulation</keyword>
<dbReference type="PANTHER" id="PTHR44688">
    <property type="entry name" value="DNA-BINDING TRANSCRIPTIONAL ACTIVATOR DEVR_DOSR"/>
    <property type="match status" value="1"/>
</dbReference>
<keyword evidence="3" id="KW-0804">Transcription</keyword>
<dbReference type="GO" id="GO:0000160">
    <property type="term" value="P:phosphorelay signal transduction system"/>
    <property type="evidence" value="ECO:0007669"/>
    <property type="project" value="InterPro"/>
</dbReference>
<feature type="domain" description="Response regulatory" evidence="6">
    <location>
        <begin position="14"/>
        <end position="128"/>
    </location>
</feature>
<dbReference type="AlphaFoldDB" id="A0A318TGI1"/>
<protein>
    <submittedName>
        <fullName evidence="7">LuxR family two component transcriptional regulator</fullName>
    </submittedName>
</protein>
<sequence>MILLSGRRAMTSDEVYILGSRLTRSNEICELLLEAGLAAVFFADVPALISTARDRQPVCLLVNLTVADKVDFKVLRILQEIGCAAPIIAMSSRASIRSAVKAIKFGAFDFVDSSIDRRQLVGKIKSAIETRAPQQVVPRTSFRQLTMREKQVLDLIVSGSTNKEIAKTMEISHRTVEYHRMNIMRKCGARSSTQLLILATDTVTVAEERVASA</sequence>
<dbReference type="PROSITE" id="PS50043">
    <property type="entry name" value="HTH_LUXR_2"/>
    <property type="match status" value="1"/>
</dbReference>
<dbReference type="PANTHER" id="PTHR44688:SF16">
    <property type="entry name" value="DNA-BINDING TRANSCRIPTIONAL ACTIVATOR DEVR_DOSR"/>
    <property type="match status" value="1"/>
</dbReference>
<dbReference type="Pfam" id="PF00196">
    <property type="entry name" value="GerE"/>
    <property type="match status" value="1"/>
</dbReference>
<accession>A0A318TGI1</accession>
<evidence type="ECO:0000313" key="7">
    <source>
        <dbReference type="EMBL" id="PYF02248.1"/>
    </source>
</evidence>
<organism evidence="7 8">
    <name type="scientific">Rhodopseudomonas faecalis</name>
    <dbReference type="NCBI Taxonomy" id="99655"/>
    <lineage>
        <taxon>Bacteria</taxon>
        <taxon>Pseudomonadati</taxon>
        <taxon>Pseudomonadota</taxon>
        <taxon>Alphaproteobacteria</taxon>
        <taxon>Hyphomicrobiales</taxon>
        <taxon>Nitrobacteraceae</taxon>
        <taxon>Rhodopseudomonas</taxon>
    </lineage>
</organism>
<dbReference type="InterPro" id="IPR011006">
    <property type="entry name" value="CheY-like_superfamily"/>
</dbReference>
<dbReference type="OrthoDB" id="5497412at2"/>
<comment type="caution">
    <text evidence="7">The sequence shown here is derived from an EMBL/GenBank/DDBJ whole genome shotgun (WGS) entry which is preliminary data.</text>
</comment>